<dbReference type="EMBL" id="JADIXP010000013">
    <property type="protein sequence ID" value="MBF4179884.1"/>
    <property type="molecule type" value="Genomic_DNA"/>
</dbReference>
<evidence type="ECO:0000313" key="1">
    <source>
        <dbReference type="EMBL" id="MBF4179884.1"/>
    </source>
</evidence>
<evidence type="ECO:0000313" key="2">
    <source>
        <dbReference type="Proteomes" id="UP000628560"/>
    </source>
</evidence>
<name>A0ABD4KE38_9ENTR</name>
<dbReference type="SUPFAM" id="SSF54427">
    <property type="entry name" value="NTF2-like"/>
    <property type="match status" value="1"/>
</dbReference>
<dbReference type="AlphaFoldDB" id="A0ABD4KE38"/>
<protein>
    <submittedName>
        <fullName evidence="1">Nuclear transport factor 2 family protein</fullName>
    </submittedName>
</protein>
<proteinExistence type="predicted"/>
<reference evidence="1 2" key="1">
    <citation type="submission" date="2020-11" db="EMBL/GenBank/DDBJ databases">
        <title>Identification of Lelliottia nimipressuralis from Wound Infection by Whole Genome-Based Bacterial Identification.</title>
        <authorList>
            <person name="Navarathna D.H."/>
            <person name="Choi H."/>
            <person name="Jinadatha C."/>
            <person name="Chatterjee P."/>
            <person name="Hwang M."/>
        </authorList>
    </citation>
    <scope>NUCLEOTIDE SEQUENCE [LARGE SCALE GENOMIC DNA]</scope>
    <source>
        <strain evidence="1 2">DN2020</strain>
    </source>
</reference>
<dbReference type="Gene3D" id="3.10.450.50">
    <property type="match status" value="1"/>
</dbReference>
<dbReference type="Proteomes" id="UP000628560">
    <property type="component" value="Unassembled WGS sequence"/>
</dbReference>
<dbReference type="InterPro" id="IPR032710">
    <property type="entry name" value="NTF2-like_dom_sf"/>
</dbReference>
<gene>
    <name evidence="1" type="ORF">ISP11_18630</name>
</gene>
<dbReference type="RefSeq" id="WP_194514075.1">
    <property type="nucleotide sequence ID" value="NZ_JADIXP010000013.1"/>
</dbReference>
<sequence>MSLITDLQAASDEPSCRALTQRLLTDLFAGTLAPAAIFSNDYQQHTDGNALNFAEFVRHLDHVRTQTNGITFRVEQACCTPHLLADRHIVTVSKTDGQTSEIEVYLFARLREGKIWRIDEVTRVIMGDHADKSLASATS</sequence>
<organism evidence="1 2">
    <name type="scientific">Lelliottia nimipressuralis</name>
    <dbReference type="NCBI Taxonomy" id="69220"/>
    <lineage>
        <taxon>Bacteria</taxon>
        <taxon>Pseudomonadati</taxon>
        <taxon>Pseudomonadota</taxon>
        <taxon>Gammaproteobacteria</taxon>
        <taxon>Enterobacterales</taxon>
        <taxon>Enterobacteriaceae</taxon>
        <taxon>Lelliottia</taxon>
    </lineage>
</organism>
<comment type="caution">
    <text evidence="1">The sequence shown here is derived from an EMBL/GenBank/DDBJ whole genome shotgun (WGS) entry which is preliminary data.</text>
</comment>
<accession>A0ABD4KE38</accession>